<reference evidence="10 11" key="1">
    <citation type="submission" date="2019-08" db="EMBL/GenBank/DDBJ databases">
        <title>In-depth cultivation of the pig gut microbiome towards novel bacterial diversity and tailored functional studies.</title>
        <authorList>
            <person name="Wylensek D."/>
            <person name="Hitch T.C.A."/>
            <person name="Clavel T."/>
        </authorList>
    </citation>
    <scope>NUCLEOTIDE SEQUENCE [LARGE SCALE GENOMIC DNA]</scope>
    <source>
        <strain evidence="10 11">Oil+RF-744-WCA-WT-13</strain>
    </source>
</reference>
<evidence type="ECO:0000256" key="1">
    <source>
        <dbReference type="ARBA" id="ARBA00002678"/>
    </source>
</evidence>
<dbReference type="InterPro" id="IPR000845">
    <property type="entry name" value="Nucleoside_phosphorylase_d"/>
</dbReference>
<evidence type="ECO:0000256" key="6">
    <source>
        <dbReference type="ARBA" id="ARBA00048556"/>
    </source>
</evidence>
<comment type="function">
    <text evidence="1">The purine nucleoside phosphorylases catalyze the phosphorolytic breakdown of the N-glycosidic bond in the beta-(deoxy)ribonucleoside molecules, with the formation of the corresponding free purine bases and pentose-1-phosphate. Cleaves guanosine, inosine, 2'-deoxyguanosine and 2'-deoxyinosine.</text>
</comment>
<dbReference type="InterPro" id="IPR011270">
    <property type="entry name" value="Pur_Nuc_Pase_Ino/Guo-sp"/>
</dbReference>
<evidence type="ECO:0000259" key="9">
    <source>
        <dbReference type="Pfam" id="PF01048"/>
    </source>
</evidence>
<sequence length="276" mass="30057">MAEIYEELKAALASVRSKTDFVPEIGLTLGSGLGSLAESMDVECRINYREIAGFPISTVAGHDGSFLFGKIAGRRVAAMSGRVHYYEGYPMKKVVMPVRLMRLLGAQAVLLTNAAGGINQTFRPGDLMLITDHISQFVPDPLIGSNPEELGPRFPDMTCVYDRELRETVLRAAEMQGTNIRQGVYLQTAGPAYETPAEIRMFRSMGADAVGMSTVCEAIAARHCGLRVCGISCITNMAAGILPDQPLSHEEVQETGRKAGRKFEDLLKQTIRDISL</sequence>
<comment type="caution">
    <text evidence="10">The sequence shown here is derived from an EMBL/GenBank/DDBJ whole genome shotgun (WGS) entry which is preliminary data.</text>
</comment>
<keyword evidence="4 7" id="KW-0328">Glycosyltransferase</keyword>
<keyword evidence="5 7" id="KW-0808">Transferase</keyword>
<evidence type="ECO:0000256" key="7">
    <source>
        <dbReference type="PIRNR" id="PIRNR000477"/>
    </source>
</evidence>
<dbReference type="InterPro" id="IPR011268">
    <property type="entry name" value="Purine_phosphorylase"/>
</dbReference>
<feature type="binding site" evidence="8">
    <location>
        <position position="194"/>
    </location>
    <ligand>
        <name>a purine D-ribonucleoside</name>
        <dbReference type="ChEBI" id="CHEBI:142355"/>
    </ligand>
</feature>
<dbReference type="RefSeq" id="WP_154457195.1">
    <property type="nucleotide sequence ID" value="NZ_VUMV01000002.1"/>
</dbReference>
<feature type="binding site" evidence="8">
    <location>
        <position position="236"/>
    </location>
    <ligand>
        <name>a purine D-ribonucleoside</name>
        <dbReference type="ChEBI" id="CHEBI:142355"/>
    </ligand>
</feature>
<feature type="binding site" evidence="8">
    <location>
        <begin position="82"/>
        <end position="84"/>
    </location>
    <ligand>
        <name>phosphate</name>
        <dbReference type="ChEBI" id="CHEBI:43474"/>
    </ligand>
</feature>
<accession>A0A7X2TMM7</accession>
<dbReference type="GO" id="GO:0004731">
    <property type="term" value="F:purine-nucleoside phosphorylase activity"/>
    <property type="evidence" value="ECO:0007669"/>
    <property type="project" value="UniProtKB-EC"/>
</dbReference>
<dbReference type="EC" id="2.4.2.1" evidence="7"/>
<dbReference type="GO" id="GO:0009116">
    <property type="term" value="P:nucleoside metabolic process"/>
    <property type="evidence" value="ECO:0007669"/>
    <property type="project" value="InterPro"/>
</dbReference>
<organism evidence="10 11">
    <name type="scientific">Bilifractor porci</name>
    <dbReference type="NCBI Taxonomy" id="2606636"/>
    <lineage>
        <taxon>Bacteria</taxon>
        <taxon>Bacillati</taxon>
        <taxon>Bacillota</taxon>
        <taxon>Clostridia</taxon>
        <taxon>Lachnospirales</taxon>
        <taxon>Lachnospiraceae</taxon>
        <taxon>Bilifractor</taxon>
    </lineage>
</organism>
<dbReference type="Proteomes" id="UP000466864">
    <property type="component" value="Unassembled WGS sequence"/>
</dbReference>
<comment type="pathway">
    <text evidence="2 7">Purine metabolism; purine nucleoside salvage.</text>
</comment>
<evidence type="ECO:0000313" key="10">
    <source>
        <dbReference type="EMBL" id="MST81384.1"/>
    </source>
</evidence>
<dbReference type="CDD" id="cd09009">
    <property type="entry name" value="PNP-EcPNPII_like"/>
    <property type="match status" value="1"/>
</dbReference>
<feature type="binding site" evidence="8">
    <location>
        <position position="114"/>
    </location>
    <ligand>
        <name>phosphate</name>
        <dbReference type="ChEBI" id="CHEBI:43474"/>
    </ligand>
</feature>
<dbReference type="PIRSF" id="PIRSF000477">
    <property type="entry name" value="PurNPase"/>
    <property type="match status" value="1"/>
</dbReference>
<dbReference type="NCBIfam" id="TIGR01700">
    <property type="entry name" value="PNPH"/>
    <property type="match status" value="1"/>
</dbReference>
<dbReference type="PANTHER" id="PTHR11904">
    <property type="entry name" value="METHYLTHIOADENOSINE/PURINE NUCLEOSIDE PHOSPHORYLASE"/>
    <property type="match status" value="1"/>
</dbReference>
<evidence type="ECO:0000256" key="4">
    <source>
        <dbReference type="ARBA" id="ARBA00022676"/>
    </source>
</evidence>
<protein>
    <recommendedName>
        <fullName evidence="7">Purine nucleoside phosphorylase</fullName>
        <ecNumber evidence="7">2.4.2.1</ecNumber>
    </recommendedName>
    <alternativeName>
        <fullName evidence="7">Inosine-guanosine phosphorylase</fullName>
    </alternativeName>
</protein>
<evidence type="ECO:0000256" key="8">
    <source>
        <dbReference type="PIRSR" id="PIRSR000477-2"/>
    </source>
</evidence>
<gene>
    <name evidence="10" type="ORF">FYJ60_03505</name>
</gene>
<proteinExistence type="inferred from homology"/>
<dbReference type="AlphaFoldDB" id="A0A7X2TMM7"/>
<dbReference type="UniPathway" id="UPA00606"/>
<feature type="domain" description="Nucleoside phosphorylase" evidence="9">
    <location>
        <begin position="25"/>
        <end position="272"/>
    </location>
</feature>
<keyword evidence="11" id="KW-1185">Reference proteome</keyword>
<dbReference type="SUPFAM" id="SSF53167">
    <property type="entry name" value="Purine and uridine phosphorylases"/>
    <property type="match status" value="1"/>
</dbReference>
<comment type="catalytic activity">
    <reaction evidence="6">
        <text>a purine 2'-deoxy-D-ribonucleoside + phosphate = a purine nucleobase + 2-deoxy-alpha-D-ribose 1-phosphate</text>
        <dbReference type="Rhea" id="RHEA:36431"/>
        <dbReference type="ChEBI" id="CHEBI:26386"/>
        <dbReference type="ChEBI" id="CHEBI:43474"/>
        <dbReference type="ChEBI" id="CHEBI:57259"/>
        <dbReference type="ChEBI" id="CHEBI:142361"/>
        <dbReference type="EC" id="2.4.2.1"/>
    </reaction>
</comment>
<feature type="binding site" evidence="8">
    <location>
        <position position="213"/>
    </location>
    <ligand>
        <name>phosphate</name>
        <dbReference type="ChEBI" id="CHEBI:43474"/>
    </ligand>
</feature>
<evidence type="ECO:0000256" key="2">
    <source>
        <dbReference type="ARBA" id="ARBA00005058"/>
    </source>
</evidence>
<dbReference type="Pfam" id="PF01048">
    <property type="entry name" value="PNP_UDP_1"/>
    <property type="match status" value="1"/>
</dbReference>
<dbReference type="GO" id="GO:0005737">
    <property type="term" value="C:cytoplasm"/>
    <property type="evidence" value="ECO:0007669"/>
    <property type="project" value="TreeGrafter"/>
</dbReference>
<dbReference type="PANTHER" id="PTHR11904:SF9">
    <property type="entry name" value="PURINE NUCLEOSIDE PHOSPHORYLASE-RELATED"/>
    <property type="match status" value="1"/>
</dbReference>
<evidence type="ECO:0000256" key="3">
    <source>
        <dbReference type="ARBA" id="ARBA00006751"/>
    </source>
</evidence>
<dbReference type="NCBIfam" id="NF006054">
    <property type="entry name" value="PRK08202.1"/>
    <property type="match status" value="1"/>
</dbReference>
<dbReference type="NCBIfam" id="TIGR01697">
    <property type="entry name" value="PNPH-PUNA-XAPA"/>
    <property type="match status" value="1"/>
</dbReference>
<dbReference type="EMBL" id="VUMV01000002">
    <property type="protein sequence ID" value="MST81384.1"/>
    <property type="molecule type" value="Genomic_DNA"/>
</dbReference>
<feature type="binding site" evidence="8">
    <location>
        <position position="62"/>
    </location>
    <ligand>
        <name>phosphate</name>
        <dbReference type="ChEBI" id="CHEBI:43474"/>
    </ligand>
</feature>
<evidence type="ECO:0000313" key="11">
    <source>
        <dbReference type="Proteomes" id="UP000466864"/>
    </source>
</evidence>
<dbReference type="Gene3D" id="3.40.50.1580">
    <property type="entry name" value="Nucleoside phosphorylase domain"/>
    <property type="match status" value="1"/>
</dbReference>
<name>A0A7X2TMM7_9FIRM</name>
<evidence type="ECO:0000256" key="5">
    <source>
        <dbReference type="ARBA" id="ARBA00022679"/>
    </source>
</evidence>
<feature type="binding site" evidence="8">
    <location>
        <position position="31"/>
    </location>
    <ligand>
        <name>phosphate</name>
        <dbReference type="ChEBI" id="CHEBI:43474"/>
    </ligand>
</feature>
<comment type="similarity">
    <text evidence="3 7">Belongs to the PNP/MTAP phosphorylase family.</text>
</comment>
<dbReference type="InterPro" id="IPR035994">
    <property type="entry name" value="Nucleoside_phosphorylase_sf"/>
</dbReference>